<reference evidence="5 6" key="1">
    <citation type="submission" date="2021-08" db="EMBL/GenBank/DDBJ databases">
        <title>Draft genome sequence of Spirulina subsalsa with high tolerance to salinity and hype-accumulation of phycocyanin.</title>
        <authorList>
            <person name="Pei H."/>
            <person name="Jiang L."/>
        </authorList>
    </citation>
    <scope>NUCLEOTIDE SEQUENCE [LARGE SCALE GENOMIC DNA]</scope>
    <source>
        <strain evidence="5 6">FACHB-351</strain>
    </source>
</reference>
<dbReference type="CDD" id="cd20311">
    <property type="entry name" value="cupin_Yhhw_C"/>
    <property type="match status" value="1"/>
</dbReference>
<evidence type="ECO:0000313" key="5">
    <source>
        <dbReference type="EMBL" id="MCW6038689.1"/>
    </source>
</evidence>
<dbReference type="RefSeq" id="WP_265266611.1">
    <property type="nucleotide sequence ID" value="NZ_JAIHOM010000162.1"/>
</dbReference>
<feature type="domain" description="Quercetin 2,3-dioxygenase C-terminal cupin" evidence="4">
    <location>
        <begin position="146"/>
        <end position="231"/>
    </location>
</feature>
<gene>
    <name evidence="5" type="ORF">K4A83_20785</name>
</gene>
<comment type="similarity">
    <text evidence="1 2">Belongs to the pirin family.</text>
</comment>
<organism evidence="5 6">
    <name type="scientific">Spirulina subsalsa FACHB-351</name>
    <dbReference type="NCBI Taxonomy" id="234711"/>
    <lineage>
        <taxon>Bacteria</taxon>
        <taxon>Bacillati</taxon>
        <taxon>Cyanobacteriota</taxon>
        <taxon>Cyanophyceae</taxon>
        <taxon>Spirulinales</taxon>
        <taxon>Spirulinaceae</taxon>
        <taxon>Spirulina</taxon>
    </lineage>
</organism>
<dbReference type="PANTHER" id="PTHR43212">
    <property type="entry name" value="QUERCETIN 2,3-DIOXYGENASE"/>
    <property type="match status" value="1"/>
</dbReference>
<dbReference type="EMBL" id="JAIHOM010000162">
    <property type="protein sequence ID" value="MCW6038689.1"/>
    <property type="molecule type" value="Genomic_DNA"/>
</dbReference>
<evidence type="ECO:0000256" key="1">
    <source>
        <dbReference type="ARBA" id="ARBA00008416"/>
    </source>
</evidence>
<accession>A0ABT3LB00</accession>
<dbReference type="InterPro" id="IPR014710">
    <property type="entry name" value="RmlC-like_jellyroll"/>
</dbReference>
<comment type="caution">
    <text evidence="5">The sequence shown here is derived from an EMBL/GenBank/DDBJ whole genome shotgun (WGS) entry which is preliminary data.</text>
</comment>
<name>A0ABT3LB00_9CYAN</name>
<dbReference type="Pfam" id="PF17954">
    <property type="entry name" value="Pirin_C_2"/>
    <property type="match status" value="1"/>
</dbReference>
<keyword evidence="6" id="KW-1185">Reference proteome</keyword>
<proteinExistence type="inferred from homology"/>
<dbReference type="CDD" id="cd02910">
    <property type="entry name" value="cupin_Yhhw_N"/>
    <property type="match status" value="1"/>
</dbReference>
<dbReference type="InterPro" id="IPR041602">
    <property type="entry name" value="Quercetinase_C"/>
</dbReference>
<dbReference type="PIRSF" id="PIRSF006232">
    <property type="entry name" value="Pirin"/>
    <property type="match status" value="1"/>
</dbReference>
<feature type="domain" description="Pirin N-terminal" evidence="3">
    <location>
        <begin position="7"/>
        <end position="119"/>
    </location>
</feature>
<evidence type="ECO:0000259" key="4">
    <source>
        <dbReference type="Pfam" id="PF17954"/>
    </source>
</evidence>
<protein>
    <submittedName>
        <fullName evidence="5">Pirin family protein</fullName>
    </submittedName>
</protein>
<sequence>MIKLRKSHERGHANHGWLDSYHTFSFSSYYDPNHMNFRSLRVINEDWINPSSGFGTHGHKDMEIITYVLEGSLEHKDSIGNGSIIQPGEVQRMSAGTGIYHSEYNPSTSEKVHLLQIWILPEQQDLEPSYEQKSFPISQKPNHLHLVAARGGKDGAVTVHQDMSLYAGVIPEGEQISYELNPQRYAWLQVAKGAIELNGVVLNTSDAAAVSEEKMLEIKATQEAEILLFDLA</sequence>
<dbReference type="Gene3D" id="2.60.120.10">
    <property type="entry name" value="Jelly Rolls"/>
    <property type="match status" value="2"/>
</dbReference>
<dbReference type="InterPro" id="IPR011051">
    <property type="entry name" value="RmlC_Cupin_sf"/>
</dbReference>
<evidence type="ECO:0000256" key="2">
    <source>
        <dbReference type="RuleBase" id="RU003457"/>
    </source>
</evidence>
<evidence type="ECO:0000259" key="3">
    <source>
        <dbReference type="Pfam" id="PF02678"/>
    </source>
</evidence>
<dbReference type="Proteomes" id="UP001526426">
    <property type="component" value="Unassembled WGS sequence"/>
</dbReference>
<dbReference type="SUPFAM" id="SSF51182">
    <property type="entry name" value="RmlC-like cupins"/>
    <property type="match status" value="1"/>
</dbReference>
<dbReference type="InterPro" id="IPR012093">
    <property type="entry name" value="Pirin"/>
</dbReference>
<dbReference type="PANTHER" id="PTHR43212:SF3">
    <property type="entry name" value="QUERCETIN 2,3-DIOXYGENASE"/>
    <property type="match status" value="1"/>
</dbReference>
<dbReference type="InterPro" id="IPR003829">
    <property type="entry name" value="Pirin_N_dom"/>
</dbReference>
<evidence type="ECO:0000313" key="6">
    <source>
        <dbReference type="Proteomes" id="UP001526426"/>
    </source>
</evidence>
<dbReference type="Pfam" id="PF02678">
    <property type="entry name" value="Pirin"/>
    <property type="match status" value="1"/>
</dbReference>